<organism evidence="8 9">
    <name type="scientific">Pseudohongiella spirulinae</name>
    <dbReference type="NCBI Taxonomy" id="1249552"/>
    <lineage>
        <taxon>Bacteria</taxon>
        <taxon>Pseudomonadati</taxon>
        <taxon>Pseudomonadota</taxon>
        <taxon>Gammaproteobacteria</taxon>
        <taxon>Pseudomonadales</taxon>
        <taxon>Pseudohongiellaceae</taxon>
        <taxon>Pseudohongiella</taxon>
    </lineage>
</organism>
<dbReference type="Pfam" id="PF02954">
    <property type="entry name" value="HTH_8"/>
    <property type="match status" value="1"/>
</dbReference>
<dbReference type="InterPro" id="IPR039420">
    <property type="entry name" value="WalR-like"/>
</dbReference>
<keyword evidence="5" id="KW-0804">Transcription</keyword>
<dbReference type="Pfam" id="PF00072">
    <property type="entry name" value="Response_reg"/>
    <property type="match status" value="1"/>
</dbReference>
<dbReference type="AlphaFoldDB" id="A0A0S2KAM0"/>
<dbReference type="GO" id="GO:0032993">
    <property type="term" value="C:protein-DNA complex"/>
    <property type="evidence" value="ECO:0007669"/>
    <property type="project" value="TreeGrafter"/>
</dbReference>
<evidence type="ECO:0000256" key="4">
    <source>
        <dbReference type="ARBA" id="ARBA00023125"/>
    </source>
</evidence>
<dbReference type="Gene3D" id="3.40.50.2300">
    <property type="match status" value="1"/>
</dbReference>
<sequence>MTEEAEREERKILIAEDDEALRSMLQSSLEMRDFTVVAADCRESALAQLKNNPDIQVMLIDLGLPPAAHNTDEGIALIKNIVASNSSAKIIVLTGQDEESAALAAIREGAFDFLAKPASLEKILQSLGRAFLFVRQEINMSADGLTRLQINARIADGLKAVREDAEEKLVRQVLKDTEFNVYQSAARLGIKRESVYYFLKKFGIQRDTE</sequence>
<feature type="modified residue" description="4-aspartylphosphate" evidence="6">
    <location>
        <position position="61"/>
    </location>
</feature>
<dbReference type="EMBL" id="CP013189">
    <property type="protein sequence ID" value="ALO45367.1"/>
    <property type="molecule type" value="Genomic_DNA"/>
</dbReference>
<keyword evidence="2" id="KW-0902">Two-component regulatory system</keyword>
<keyword evidence="4" id="KW-0238">DNA-binding</keyword>
<dbReference type="PROSITE" id="PS50110">
    <property type="entry name" value="RESPONSE_REGULATORY"/>
    <property type="match status" value="1"/>
</dbReference>
<dbReference type="GO" id="GO:0006355">
    <property type="term" value="P:regulation of DNA-templated transcription"/>
    <property type="evidence" value="ECO:0007669"/>
    <property type="project" value="TreeGrafter"/>
</dbReference>
<dbReference type="Gene3D" id="1.10.10.60">
    <property type="entry name" value="Homeodomain-like"/>
    <property type="match status" value="1"/>
</dbReference>
<evidence type="ECO:0000256" key="5">
    <source>
        <dbReference type="ARBA" id="ARBA00023163"/>
    </source>
</evidence>
<evidence type="ECO:0000313" key="9">
    <source>
        <dbReference type="Proteomes" id="UP000065641"/>
    </source>
</evidence>
<feature type="domain" description="Response regulatory" evidence="7">
    <location>
        <begin position="11"/>
        <end position="131"/>
    </location>
</feature>
<evidence type="ECO:0000256" key="1">
    <source>
        <dbReference type="ARBA" id="ARBA00022553"/>
    </source>
</evidence>
<reference evidence="8 9" key="1">
    <citation type="submission" date="2015-11" db="EMBL/GenBank/DDBJ databases">
        <authorList>
            <person name="Zhang Y."/>
            <person name="Guo Z."/>
        </authorList>
    </citation>
    <scope>NUCLEOTIDE SEQUENCE [LARGE SCALE GENOMIC DNA]</scope>
    <source>
        <strain evidence="8 9">KCTC 32221</strain>
    </source>
</reference>
<dbReference type="GO" id="GO:0005829">
    <property type="term" value="C:cytosol"/>
    <property type="evidence" value="ECO:0007669"/>
    <property type="project" value="TreeGrafter"/>
</dbReference>
<protein>
    <submittedName>
        <fullName evidence="8">Fis family transcriptional regulator</fullName>
    </submittedName>
</protein>
<dbReference type="GO" id="GO:0000976">
    <property type="term" value="F:transcription cis-regulatory region binding"/>
    <property type="evidence" value="ECO:0007669"/>
    <property type="project" value="TreeGrafter"/>
</dbReference>
<evidence type="ECO:0000256" key="3">
    <source>
        <dbReference type="ARBA" id="ARBA00023015"/>
    </source>
</evidence>
<proteinExistence type="predicted"/>
<dbReference type="GO" id="GO:0000156">
    <property type="term" value="F:phosphorelay response regulator activity"/>
    <property type="evidence" value="ECO:0007669"/>
    <property type="project" value="TreeGrafter"/>
</dbReference>
<dbReference type="InterPro" id="IPR001789">
    <property type="entry name" value="Sig_transdc_resp-reg_receiver"/>
</dbReference>
<evidence type="ECO:0000256" key="2">
    <source>
        <dbReference type="ARBA" id="ARBA00023012"/>
    </source>
</evidence>
<dbReference type="SUPFAM" id="SSF52172">
    <property type="entry name" value="CheY-like"/>
    <property type="match status" value="1"/>
</dbReference>
<dbReference type="RefSeq" id="WP_058020911.1">
    <property type="nucleotide sequence ID" value="NZ_CP013189.1"/>
</dbReference>
<evidence type="ECO:0000313" key="8">
    <source>
        <dbReference type="EMBL" id="ALO45367.1"/>
    </source>
</evidence>
<dbReference type="PANTHER" id="PTHR48111:SF1">
    <property type="entry name" value="TWO-COMPONENT RESPONSE REGULATOR ORR33"/>
    <property type="match status" value="1"/>
</dbReference>
<dbReference type="InterPro" id="IPR011006">
    <property type="entry name" value="CheY-like_superfamily"/>
</dbReference>
<dbReference type="STRING" id="1249552.PS2015_687"/>
<evidence type="ECO:0000256" key="6">
    <source>
        <dbReference type="PROSITE-ProRule" id="PRU00169"/>
    </source>
</evidence>
<dbReference type="SMART" id="SM00448">
    <property type="entry name" value="REC"/>
    <property type="match status" value="1"/>
</dbReference>
<dbReference type="Proteomes" id="UP000065641">
    <property type="component" value="Chromosome"/>
</dbReference>
<dbReference type="InterPro" id="IPR002197">
    <property type="entry name" value="HTH_Fis"/>
</dbReference>
<evidence type="ECO:0000259" key="7">
    <source>
        <dbReference type="PROSITE" id="PS50110"/>
    </source>
</evidence>
<accession>A0A0S2KAM0</accession>
<keyword evidence="1 6" id="KW-0597">Phosphoprotein</keyword>
<keyword evidence="9" id="KW-1185">Reference proteome</keyword>
<keyword evidence="3" id="KW-0805">Transcription regulation</keyword>
<gene>
    <name evidence="8" type="ORF">PS2015_687</name>
</gene>
<dbReference type="PRINTS" id="PR01590">
    <property type="entry name" value="HTHFIS"/>
</dbReference>
<name>A0A0S2KAM0_9GAMM</name>
<dbReference type="KEGG" id="pspi:PS2015_687"/>
<dbReference type="InterPro" id="IPR009057">
    <property type="entry name" value="Homeodomain-like_sf"/>
</dbReference>
<dbReference type="OrthoDB" id="9802426at2"/>
<dbReference type="PANTHER" id="PTHR48111">
    <property type="entry name" value="REGULATOR OF RPOS"/>
    <property type="match status" value="1"/>
</dbReference>
<dbReference type="SUPFAM" id="SSF46689">
    <property type="entry name" value="Homeodomain-like"/>
    <property type="match status" value="1"/>
</dbReference>